<proteinExistence type="predicted"/>
<dbReference type="AlphaFoldDB" id="A0A8S3SQ18"/>
<dbReference type="EMBL" id="CAJPWZ010001792">
    <property type="protein sequence ID" value="CAG2223812.1"/>
    <property type="molecule type" value="Genomic_DNA"/>
</dbReference>
<dbReference type="InterPro" id="IPR011042">
    <property type="entry name" value="6-blade_b-propeller_TolB-like"/>
</dbReference>
<dbReference type="OrthoDB" id="6103579at2759"/>
<comment type="caution">
    <text evidence="1">The sequence shown here is derived from an EMBL/GenBank/DDBJ whole genome shotgun (WGS) entry which is preliminary data.</text>
</comment>
<keyword evidence="2" id="KW-1185">Reference proteome</keyword>
<accession>A0A8S3SQ18</accession>
<dbReference type="Gene3D" id="2.120.10.30">
    <property type="entry name" value="TolB, C-terminal domain"/>
    <property type="match status" value="1"/>
</dbReference>
<dbReference type="Proteomes" id="UP000683360">
    <property type="component" value="Unassembled WGS sequence"/>
</dbReference>
<evidence type="ECO:0000313" key="2">
    <source>
        <dbReference type="Proteomes" id="UP000683360"/>
    </source>
</evidence>
<dbReference type="InterPro" id="IPR010620">
    <property type="entry name" value="SBBP_repeat"/>
</dbReference>
<organism evidence="1 2">
    <name type="scientific">Mytilus edulis</name>
    <name type="common">Blue mussel</name>
    <dbReference type="NCBI Taxonomy" id="6550"/>
    <lineage>
        <taxon>Eukaryota</taxon>
        <taxon>Metazoa</taxon>
        <taxon>Spiralia</taxon>
        <taxon>Lophotrochozoa</taxon>
        <taxon>Mollusca</taxon>
        <taxon>Bivalvia</taxon>
        <taxon>Autobranchia</taxon>
        <taxon>Pteriomorphia</taxon>
        <taxon>Mytilida</taxon>
        <taxon>Mytiloidea</taxon>
        <taxon>Mytilidae</taxon>
        <taxon>Mytilinae</taxon>
        <taxon>Mytilus</taxon>
    </lineage>
</organism>
<reference evidence="1" key="1">
    <citation type="submission" date="2021-03" db="EMBL/GenBank/DDBJ databases">
        <authorList>
            <person name="Bekaert M."/>
        </authorList>
    </citation>
    <scope>NUCLEOTIDE SEQUENCE</scope>
</reference>
<dbReference type="SUPFAM" id="SSF101898">
    <property type="entry name" value="NHL repeat"/>
    <property type="match status" value="1"/>
</dbReference>
<sequence length="351" mass="39750">MKQYASDLQTFLGMNEIEVKVYENEQYLQSMKEAKRLEQLELEWTVDPFVETILNSLKNFGSIEMRTQTSSIEFTRAKNKQAQLQVVTTKKTIDDVKLILQKEITIDGTDIRGCCMSAEGGMLYTDYQVKDASLTVIASDYKLKYKMLINPSYGFDITLVDESTVAITSADSQVKDGIDIIDIKNQRKIKFIALPGRSWGITRDHDSLFVCVDKLGIYKVNTLEGTTSRVIRCNLPVCSYVAVYTDKIYYTNYEDDSVFCCDRNGTRVWAFKDEFVLKEPVGIAVDNNGNVYVVGEKSSNVVIISSDGKHHTELLTEDNGLTSPSAIFLDRENRKLFVANTMKTAFLYNIS</sequence>
<protein>
    <submittedName>
        <fullName evidence="1">Uncharacterized protein</fullName>
    </submittedName>
</protein>
<dbReference type="Pfam" id="PF06739">
    <property type="entry name" value="SBBP"/>
    <property type="match status" value="1"/>
</dbReference>
<gene>
    <name evidence="1" type="ORF">MEDL_37095</name>
</gene>
<name>A0A8S3SQ18_MYTED</name>
<evidence type="ECO:0000313" key="1">
    <source>
        <dbReference type="EMBL" id="CAG2223812.1"/>
    </source>
</evidence>